<dbReference type="Pfam" id="PF01564">
    <property type="entry name" value="Spermine_synth"/>
    <property type="match status" value="1"/>
</dbReference>
<evidence type="ECO:0000259" key="6">
    <source>
        <dbReference type="Pfam" id="PF08241"/>
    </source>
</evidence>
<dbReference type="InterPro" id="IPR051419">
    <property type="entry name" value="Lys/N-term_MeTrsfase_sf"/>
</dbReference>
<feature type="domain" description="Methyltransferase type 11" evidence="6">
    <location>
        <begin position="87"/>
        <end position="188"/>
    </location>
</feature>
<keyword evidence="2 7" id="KW-0489">Methyltransferase</keyword>
<reference evidence="8" key="1">
    <citation type="submission" date="2024-07" db="EMBL/GenBank/DDBJ databases">
        <title>Two chromosome-level genome assemblies of Korean endemic species Abeliophyllum distichum and Forsythia ovata (Oleaceae).</title>
        <authorList>
            <person name="Jang H."/>
        </authorList>
    </citation>
    <scope>NUCLEOTIDE SEQUENCE [LARGE SCALE GENOMIC DNA]</scope>
</reference>
<feature type="region of interest" description="Disordered" evidence="5">
    <location>
        <begin position="480"/>
        <end position="513"/>
    </location>
</feature>
<evidence type="ECO:0000256" key="5">
    <source>
        <dbReference type="SAM" id="MobiDB-lite"/>
    </source>
</evidence>
<name>A0ABD1T146_9LAMI</name>
<dbReference type="SUPFAM" id="SSF53335">
    <property type="entry name" value="S-adenosyl-L-methionine-dependent methyltransferases"/>
    <property type="match status" value="2"/>
</dbReference>
<dbReference type="Proteomes" id="UP001604336">
    <property type="component" value="Unassembled WGS sequence"/>
</dbReference>
<evidence type="ECO:0000256" key="1">
    <source>
        <dbReference type="ARBA" id="ARBA00008361"/>
    </source>
</evidence>
<dbReference type="InterPro" id="IPR029063">
    <property type="entry name" value="SAM-dependent_MTases_sf"/>
</dbReference>
<dbReference type="PANTHER" id="PTHR12176:SF78">
    <property type="entry name" value="EEF1A LYSINE AND N-TERMINAL METHYLTRANSFERASE"/>
    <property type="match status" value="1"/>
</dbReference>
<dbReference type="FunFam" id="3.40.50.150:FF:000211">
    <property type="entry name" value="Methyltransferase-like protein 13"/>
    <property type="match status" value="1"/>
</dbReference>
<keyword evidence="3" id="KW-0808">Transferase</keyword>
<dbReference type="CDD" id="cd02440">
    <property type="entry name" value="AdoMet_MTases"/>
    <property type="match status" value="1"/>
</dbReference>
<sequence length="895" mass="100125">MAKKQNSIKKQEELLKTLGDFTSKENWDQFFTIRGSDDSFEWYAEWPQLRDILKTHLLSSSPLPESSAVSGRDTPHVAPEEVRILVPGCGNSRLSEHLYDLGFRNITNVDFSKVVISDMLRKNVRDRPEMKWRVMDMTSMQFVNESFDAILDKGGLDALMEPKLGPRLGNEYLSEVKRILKVGGKFICLTLAECHVLELLFPKFRFGWKLSLYAIPQKPSGNHKLQTFMVIAEKDNSTVVSQISSFINQSSTECSGNQAREFFKALERENEVRSEYSHGSDILHSLEDLKLGSKGNLEELNPGRRVQLTLGEPGLSRFSYKAVILDAQQESGPFMYHCGVFLVPKTRAHEWLFSSEEGQWLVVESSKAARLVMILLDSSNSNGSMDDIQKDLSPLVKQLAPGDCDNGAQIPFMAASDGIKQRNIVHKVTSTLTGPIIVDDVIYEKIDDDLSHRISFNDVMFRRLIFQRSEGLVQSEALLLSEGPPETQTDTEKKRAQSASKSRRKGNQKRFGSHAVESLNKACRSNMKVDHNYLASSYHNGIISGFMLISSYLERISSAGESVKAIVIGLGAGLLPMFLHKCLPFLEIEVVELDPVVLDVARDYFSFGEDKHLKVHITDGIKFVREIANFEAADISTTDCGNENDTSNGNFSNGNSIEVHADGRSSNKIDILIIDVDSSDSSSGLTCPASEFIEESFLLTVKYSLSEKGLFVINLVSRSSAVKDKVFSRLQTVFSNIFSLQLEEDLNEVIFALNDSPFEENQISEACDALARLLEIFFAPFRSNIHRVRGGSDIFAIPTPKPTPTQPSLRTIAATGGTFPFVSGTDKEENPPPSQTPWFHKKLGSSLWFRETRDEIHGFATRDSISDFAIVKPHISRDHIHGFAIANLCFRETRD</sequence>
<dbReference type="GO" id="GO:0009820">
    <property type="term" value="P:alkaloid metabolic process"/>
    <property type="evidence" value="ECO:0007669"/>
    <property type="project" value="UniProtKB-KW"/>
</dbReference>
<dbReference type="GO" id="GO:0032259">
    <property type="term" value="P:methylation"/>
    <property type="evidence" value="ECO:0007669"/>
    <property type="project" value="UniProtKB-KW"/>
</dbReference>
<dbReference type="EMBL" id="JBFOLK010000006">
    <property type="protein sequence ID" value="KAL2506417.1"/>
    <property type="molecule type" value="Genomic_DNA"/>
</dbReference>
<evidence type="ECO:0000256" key="4">
    <source>
        <dbReference type="ARBA" id="ARBA00023268"/>
    </source>
</evidence>
<keyword evidence="4" id="KW-0511">Multifunctional enzyme</keyword>
<dbReference type="GO" id="GO:0008168">
    <property type="term" value="F:methyltransferase activity"/>
    <property type="evidence" value="ECO:0007669"/>
    <property type="project" value="UniProtKB-KW"/>
</dbReference>
<comment type="similarity">
    <text evidence="1">Belongs to the methyltransferase superfamily.</text>
</comment>
<feature type="compositionally biased region" description="Basic residues" evidence="5">
    <location>
        <begin position="501"/>
        <end position="512"/>
    </location>
</feature>
<dbReference type="AlphaFoldDB" id="A0ABD1T146"/>
<evidence type="ECO:0000313" key="7">
    <source>
        <dbReference type="EMBL" id="KAL2506417.1"/>
    </source>
</evidence>
<dbReference type="FunFam" id="3.40.50.150:FF:000256">
    <property type="entry name" value="S-adenosyl-L-methionine-dependent methyltransferase superfamily protein"/>
    <property type="match status" value="1"/>
</dbReference>
<organism evidence="7 8">
    <name type="scientific">Abeliophyllum distichum</name>
    <dbReference type="NCBI Taxonomy" id="126358"/>
    <lineage>
        <taxon>Eukaryota</taxon>
        <taxon>Viridiplantae</taxon>
        <taxon>Streptophyta</taxon>
        <taxon>Embryophyta</taxon>
        <taxon>Tracheophyta</taxon>
        <taxon>Spermatophyta</taxon>
        <taxon>Magnoliopsida</taxon>
        <taxon>eudicotyledons</taxon>
        <taxon>Gunneridae</taxon>
        <taxon>Pentapetalae</taxon>
        <taxon>asterids</taxon>
        <taxon>lamiids</taxon>
        <taxon>Lamiales</taxon>
        <taxon>Oleaceae</taxon>
        <taxon>Forsythieae</taxon>
        <taxon>Abeliophyllum</taxon>
    </lineage>
</organism>
<evidence type="ECO:0000256" key="3">
    <source>
        <dbReference type="ARBA" id="ARBA00022679"/>
    </source>
</evidence>
<comment type="caution">
    <text evidence="7">The sequence shown here is derived from an EMBL/GenBank/DDBJ whole genome shotgun (WGS) entry which is preliminary data.</text>
</comment>
<evidence type="ECO:0000256" key="2">
    <source>
        <dbReference type="ARBA" id="ARBA00022603"/>
    </source>
</evidence>
<dbReference type="InterPro" id="IPR013216">
    <property type="entry name" value="Methyltransf_11"/>
</dbReference>
<gene>
    <name evidence="7" type="ORF">Adt_22038</name>
</gene>
<dbReference type="Gene3D" id="3.40.50.150">
    <property type="entry name" value="Vaccinia Virus protein VP39"/>
    <property type="match status" value="2"/>
</dbReference>
<accession>A0ABD1T146</accession>
<proteinExistence type="inferred from homology"/>
<dbReference type="PANTHER" id="PTHR12176">
    <property type="entry name" value="SAM-DEPENDENT METHYLTRANSFERASE SUPERFAMILY PROTEIN"/>
    <property type="match status" value="1"/>
</dbReference>
<protein>
    <submittedName>
        <fullName evidence="7">S-adenosyl-L-methionine-dependent methyltransferase superfamily protein</fullName>
    </submittedName>
</protein>
<evidence type="ECO:0000313" key="8">
    <source>
        <dbReference type="Proteomes" id="UP001604336"/>
    </source>
</evidence>
<dbReference type="Pfam" id="PF08241">
    <property type="entry name" value="Methyltransf_11"/>
    <property type="match status" value="1"/>
</dbReference>
<keyword evidence="8" id="KW-1185">Reference proteome</keyword>